<dbReference type="Proteomes" id="UP000299102">
    <property type="component" value="Unassembled WGS sequence"/>
</dbReference>
<name>A0A4C1W5S0_EUMVA</name>
<accession>A0A4C1W5S0</accession>
<keyword evidence="2" id="KW-1185">Reference proteome</keyword>
<dbReference type="AlphaFoldDB" id="A0A4C1W5S0"/>
<gene>
    <name evidence="1" type="ORF">EVAR_31788_1</name>
</gene>
<evidence type="ECO:0000313" key="1">
    <source>
        <dbReference type="EMBL" id="GBP45882.1"/>
    </source>
</evidence>
<evidence type="ECO:0000313" key="2">
    <source>
        <dbReference type="Proteomes" id="UP000299102"/>
    </source>
</evidence>
<sequence>MLTARRLHIYRRASVALACRRPRRAAPLFDVREHIEIYELCAVMLEKGRGRTAASSRRSCSVWVIGNTAFARESLCYH</sequence>
<comment type="caution">
    <text evidence="1">The sequence shown here is derived from an EMBL/GenBank/DDBJ whole genome shotgun (WGS) entry which is preliminary data.</text>
</comment>
<protein>
    <submittedName>
        <fullName evidence="1">Uncharacterized protein</fullName>
    </submittedName>
</protein>
<reference evidence="1 2" key="1">
    <citation type="journal article" date="2019" name="Commun. Biol.">
        <title>The bagworm genome reveals a unique fibroin gene that provides high tensile strength.</title>
        <authorList>
            <person name="Kono N."/>
            <person name="Nakamura H."/>
            <person name="Ohtoshi R."/>
            <person name="Tomita M."/>
            <person name="Numata K."/>
            <person name="Arakawa K."/>
        </authorList>
    </citation>
    <scope>NUCLEOTIDE SEQUENCE [LARGE SCALE GENOMIC DNA]</scope>
</reference>
<proteinExistence type="predicted"/>
<organism evidence="1 2">
    <name type="scientific">Eumeta variegata</name>
    <name type="common">Bagworm moth</name>
    <name type="synonym">Eumeta japonica</name>
    <dbReference type="NCBI Taxonomy" id="151549"/>
    <lineage>
        <taxon>Eukaryota</taxon>
        <taxon>Metazoa</taxon>
        <taxon>Ecdysozoa</taxon>
        <taxon>Arthropoda</taxon>
        <taxon>Hexapoda</taxon>
        <taxon>Insecta</taxon>
        <taxon>Pterygota</taxon>
        <taxon>Neoptera</taxon>
        <taxon>Endopterygota</taxon>
        <taxon>Lepidoptera</taxon>
        <taxon>Glossata</taxon>
        <taxon>Ditrysia</taxon>
        <taxon>Tineoidea</taxon>
        <taxon>Psychidae</taxon>
        <taxon>Oiketicinae</taxon>
        <taxon>Eumeta</taxon>
    </lineage>
</organism>
<dbReference type="EMBL" id="BGZK01000473">
    <property type="protein sequence ID" value="GBP45882.1"/>
    <property type="molecule type" value="Genomic_DNA"/>
</dbReference>